<dbReference type="GeneID" id="7204481"/>
<protein>
    <submittedName>
        <fullName evidence="5">Myo-inositol 2-dehydrogenase putative</fullName>
        <ecNumber evidence="5">1.1.1.18</ecNumber>
    </submittedName>
</protein>
<evidence type="ECO:0000256" key="2">
    <source>
        <dbReference type="ARBA" id="ARBA00023002"/>
    </source>
</evidence>
<organism evidence="5 6">
    <name type="scientific">Phaeodactylum tricornutum (strain CCAP 1055/1)</name>
    <dbReference type="NCBI Taxonomy" id="556484"/>
    <lineage>
        <taxon>Eukaryota</taxon>
        <taxon>Sar</taxon>
        <taxon>Stramenopiles</taxon>
        <taxon>Ochrophyta</taxon>
        <taxon>Bacillariophyta</taxon>
        <taxon>Bacillariophyceae</taxon>
        <taxon>Bacillariophycidae</taxon>
        <taxon>Naviculales</taxon>
        <taxon>Phaeodactylaceae</taxon>
        <taxon>Phaeodactylum</taxon>
    </lineage>
</organism>
<dbReference type="OrthoDB" id="64915at2759"/>
<feature type="non-terminal residue" evidence="5">
    <location>
        <position position="347"/>
    </location>
</feature>
<evidence type="ECO:0000313" key="6">
    <source>
        <dbReference type="Proteomes" id="UP000000759"/>
    </source>
</evidence>
<dbReference type="InterPro" id="IPR036291">
    <property type="entry name" value="NAD(P)-bd_dom_sf"/>
</dbReference>
<dbReference type="InterPro" id="IPR030827">
    <property type="entry name" value="Myo_inos_IolG"/>
</dbReference>
<evidence type="ECO:0000313" key="5">
    <source>
        <dbReference type="EMBL" id="ACI65088.1"/>
    </source>
</evidence>
<dbReference type="HOGENOM" id="CLU_023194_0_3_1"/>
<evidence type="ECO:0000259" key="3">
    <source>
        <dbReference type="Pfam" id="PF01408"/>
    </source>
</evidence>
<dbReference type="PaxDb" id="2850-Phatr3639"/>
<dbReference type="NCBIfam" id="TIGR04380">
    <property type="entry name" value="myo_inos_iolG"/>
    <property type="match status" value="1"/>
</dbReference>
<reference evidence="5 6" key="1">
    <citation type="journal article" date="2008" name="Nature">
        <title>The Phaeodactylum genome reveals the evolutionary history of diatom genomes.</title>
        <authorList>
            <person name="Bowler C."/>
            <person name="Allen A.E."/>
            <person name="Badger J.H."/>
            <person name="Grimwood J."/>
            <person name="Jabbari K."/>
            <person name="Kuo A."/>
            <person name="Maheswari U."/>
            <person name="Martens C."/>
            <person name="Maumus F."/>
            <person name="Otillar R.P."/>
            <person name="Rayko E."/>
            <person name="Salamov A."/>
            <person name="Vandepoele K."/>
            <person name="Beszteri B."/>
            <person name="Gruber A."/>
            <person name="Heijde M."/>
            <person name="Katinka M."/>
            <person name="Mock T."/>
            <person name="Valentin K."/>
            <person name="Verret F."/>
            <person name="Berges J.A."/>
            <person name="Brownlee C."/>
            <person name="Cadoret J.P."/>
            <person name="Chiovitti A."/>
            <person name="Choi C.J."/>
            <person name="Coesel S."/>
            <person name="De Martino A."/>
            <person name="Detter J.C."/>
            <person name="Durkin C."/>
            <person name="Falciatore A."/>
            <person name="Fournet J."/>
            <person name="Haruta M."/>
            <person name="Huysman M.J."/>
            <person name="Jenkins B.D."/>
            <person name="Jiroutova K."/>
            <person name="Jorgensen R.E."/>
            <person name="Joubert Y."/>
            <person name="Kaplan A."/>
            <person name="Kroger N."/>
            <person name="Kroth P.G."/>
            <person name="La Roche J."/>
            <person name="Lindquist E."/>
            <person name="Lommer M."/>
            <person name="Martin-Jezequel V."/>
            <person name="Lopez P.J."/>
            <person name="Lucas S."/>
            <person name="Mangogna M."/>
            <person name="McGinnis K."/>
            <person name="Medlin L.K."/>
            <person name="Montsant A."/>
            <person name="Oudot-Le Secq M.P."/>
            <person name="Napoli C."/>
            <person name="Obornik M."/>
            <person name="Parker M.S."/>
            <person name="Petit J.L."/>
            <person name="Porcel B.M."/>
            <person name="Poulsen N."/>
            <person name="Robison M."/>
            <person name="Rychlewski L."/>
            <person name="Rynearson T.A."/>
            <person name="Schmutz J."/>
            <person name="Shapiro H."/>
            <person name="Siaut M."/>
            <person name="Stanley M."/>
            <person name="Sussman M.R."/>
            <person name="Taylor A.R."/>
            <person name="Vardi A."/>
            <person name="von Dassow P."/>
            <person name="Vyverman W."/>
            <person name="Willis A."/>
            <person name="Wyrwicz L.S."/>
            <person name="Rokhsar D.S."/>
            <person name="Weissenbach J."/>
            <person name="Armbrust E.V."/>
            <person name="Green B.R."/>
            <person name="Van de Peer Y."/>
            <person name="Grigoriev I.V."/>
        </authorList>
    </citation>
    <scope>NUCLEOTIDE SEQUENCE [LARGE SCALE GENOMIC DNA]</scope>
    <source>
        <strain evidence="5 6">CCAP 1055/1</strain>
    </source>
</reference>
<feature type="domain" description="GFO/IDH/MocA-like oxidoreductase" evidence="4">
    <location>
        <begin position="139"/>
        <end position="262"/>
    </location>
</feature>
<keyword evidence="2 5" id="KW-0560">Oxidoreductase</keyword>
<proteinExistence type="inferred from homology"/>
<dbReference type="SUPFAM" id="SSF51735">
    <property type="entry name" value="NAD(P)-binding Rossmann-fold domains"/>
    <property type="match status" value="1"/>
</dbReference>
<dbReference type="PANTHER" id="PTHR42840:SF3">
    <property type="entry name" value="BINDING ROSSMANN FOLD OXIDOREDUCTASE, PUTATIVE (AFU_ORTHOLOGUE AFUA_2G10240)-RELATED"/>
    <property type="match status" value="1"/>
</dbReference>
<name>B5Y3B2_PHATC</name>
<dbReference type="KEGG" id="pti:PHATR_3639"/>
<feature type="domain" description="Gfo/Idh/MocA-like oxidoreductase N-terminal" evidence="3">
    <location>
        <begin position="12"/>
        <end position="130"/>
    </location>
</feature>
<dbReference type="Gene3D" id="3.40.50.720">
    <property type="entry name" value="NAD(P)-binding Rossmann-like Domain"/>
    <property type="match status" value="1"/>
</dbReference>
<dbReference type="SUPFAM" id="SSF55347">
    <property type="entry name" value="Glyceraldehyde-3-phosphate dehydrogenase-like, C-terminal domain"/>
    <property type="match status" value="1"/>
</dbReference>
<dbReference type="GO" id="GO:0005737">
    <property type="term" value="C:cytoplasm"/>
    <property type="evidence" value="ECO:0007669"/>
    <property type="project" value="TreeGrafter"/>
</dbReference>
<sequence length="347" mass="37772">MNVEAVDTKEIIKVGVIGMGRIGLVHLEAITKAPGVTPVIVSNPTVSKAEAAAKQYNIPRFTEDAMEVITDPEVDAVWICSPSQFHAEQIKACAANGKHVFCEKPIATDLPETVEAINACNEAGVKLMIGLQRRFDQNFKRVQEAVTQKEVGEPIMIKLCSRDPSPPPASYVKGGGGIFADMAVHDLDMSRFLAGSDPIDILAIGSCHIDKTIADFEGSEKFDTASCLVRYPNGVQAMIDVCRQSSFGYDQRAEVLGTEGMIQTDNVYPNTAKIYKSHFTGNADMPYDFFLSRYNEAYVTETVAFCDSLVNDTPVPCTGEDGLVALIMAIAADKSAAENRWVTFREI</sequence>
<dbReference type="Pfam" id="PF22725">
    <property type="entry name" value="GFO_IDH_MocA_C3"/>
    <property type="match status" value="1"/>
</dbReference>
<dbReference type="EMBL" id="CP001141">
    <property type="protein sequence ID" value="ACI65088.1"/>
    <property type="molecule type" value="Genomic_DNA"/>
</dbReference>
<dbReference type="GO" id="GO:0050112">
    <property type="term" value="F:inositol 2-dehydrogenase (NAD+) activity"/>
    <property type="evidence" value="ECO:0007669"/>
    <property type="project" value="UniProtKB-EC"/>
</dbReference>
<dbReference type="GO" id="GO:0006740">
    <property type="term" value="P:NADPH regeneration"/>
    <property type="evidence" value="ECO:0007669"/>
    <property type="project" value="TreeGrafter"/>
</dbReference>
<reference evidence="6" key="2">
    <citation type="submission" date="2008-08" db="EMBL/GenBank/DDBJ databases">
        <authorList>
            <consortium name="Diatom Consortium"/>
            <person name="Grigoriev I."/>
            <person name="Grimwood J."/>
            <person name="Kuo A."/>
            <person name="Otillar R.P."/>
            <person name="Salamov A."/>
            <person name="Detter J.C."/>
            <person name="Lindquist E."/>
            <person name="Shapiro H."/>
            <person name="Lucas S."/>
            <person name="Glavina del Rio T."/>
            <person name="Pitluck S."/>
            <person name="Rokhsar D."/>
            <person name="Bowler C."/>
        </authorList>
    </citation>
    <scope>GENOME REANNOTATION</scope>
    <source>
        <strain evidence="6">CCAP 1055/1</strain>
    </source>
</reference>
<evidence type="ECO:0000259" key="4">
    <source>
        <dbReference type="Pfam" id="PF22725"/>
    </source>
</evidence>
<dbReference type="EC" id="1.1.1.18" evidence="5"/>
<evidence type="ECO:0000256" key="1">
    <source>
        <dbReference type="ARBA" id="ARBA00010928"/>
    </source>
</evidence>
<comment type="similarity">
    <text evidence="1">Belongs to the Gfo/Idh/MocA family.</text>
</comment>
<dbReference type="RefSeq" id="XP_002185618.1">
    <property type="nucleotide sequence ID" value="XM_002185582.1"/>
</dbReference>
<dbReference type="eggNOG" id="KOG2741">
    <property type="taxonomic scope" value="Eukaryota"/>
</dbReference>
<dbReference type="PANTHER" id="PTHR42840">
    <property type="entry name" value="NAD(P)-BINDING ROSSMANN-FOLD SUPERFAMILY PROTEIN-RELATED"/>
    <property type="match status" value="1"/>
</dbReference>
<keyword evidence="6" id="KW-1185">Reference proteome</keyword>
<dbReference type="InterPro" id="IPR000683">
    <property type="entry name" value="Gfo/Idh/MocA-like_OxRdtase_N"/>
</dbReference>
<dbReference type="Proteomes" id="UP000000759">
    <property type="component" value="Chromosome 11"/>
</dbReference>
<dbReference type="Pfam" id="PF01408">
    <property type="entry name" value="GFO_IDH_MocA"/>
    <property type="match status" value="1"/>
</dbReference>
<dbReference type="AlphaFoldDB" id="B5Y3B2"/>
<gene>
    <name evidence="5" type="ORF">PHATR_3639</name>
</gene>
<accession>B5Y3B2</accession>
<dbReference type="GO" id="GO:0000166">
    <property type="term" value="F:nucleotide binding"/>
    <property type="evidence" value="ECO:0007669"/>
    <property type="project" value="InterPro"/>
</dbReference>
<dbReference type="InParanoid" id="B5Y3B2"/>
<dbReference type="Gene3D" id="3.30.360.10">
    <property type="entry name" value="Dihydrodipicolinate Reductase, domain 2"/>
    <property type="match status" value="1"/>
</dbReference>
<dbReference type="STRING" id="556484.B5Y3B2"/>
<dbReference type="InterPro" id="IPR055170">
    <property type="entry name" value="GFO_IDH_MocA-like_dom"/>
</dbReference>